<feature type="domain" description="AMP-dependent synthetase/ligase" evidence="3">
    <location>
        <begin position="34"/>
        <end position="404"/>
    </location>
</feature>
<name>A0AAJ2KUL4_ALKPS</name>
<comment type="caution">
    <text evidence="5">The sequence shown here is derived from an EMBL/GenBank/DDBJ whole genome shotgun (WGS) entry which is preliminary data.</text>
</comment>
<dbReference type="Proteomes" id="UP001285636">
    <property type="component" value="Unassembled WGS sequence"/>
</dbReference>
<evidence type="ECO:0000259" key="4">
    <source>
        <dbReference type="Pfam" id="PF13193"/>
    </source>
</evidence>
<dbReference type="Pfam" id="PF00501">
    <property type="entry name" value="AMP-binding"/>
    <property type="match status" value="1"/>
</dbReference>
<dbReference type="InterPro" id="IPR020845">
    <property type="entry name" value="AMP-binding_CS"/>
</dbReference>
<dbReference type="PROSITE" id="PS00455">
    <property type="entry name" value="AMP_BINDING"/>
    <property type="match status" value="1"/>
</dbReference>
<dbReference type="Gene3D" id="3.40.50.12780">
    <property type="entry name" value="N-terminal domain of ligase-like"/>
    <property type="match status" value="1"/>
</dbReference>
<dbReference type="InterPro" id="IPR000873">
    <property type="entry name" value="AMP-dep_synth/lig_dom"/>
</dbReference>
<dbReference type="RefSeq" id="WP_323466240.1">
    <property type="nucleotide sequence ID" value="NZ_CP144224.1"/>
</dbReference>
<dbReference type="EMBL" id="JAWJAY010000001">
    <property type="protein sequence ID" value="MDV2884792.1"/>
    <property type="molecule type" value="Genomic_DNA"/>
</dbReference>
<sequence>MSIYNDKPWLSLYHESVEETIEVNDLSLNDLFIQSVEKYKNKTALTFYDRTFTYEQVDGITKQYTSSLHSLGFTKGDRFAVMLPNTPHYLFTLFSVSKLGGIGVQVNPMYIEREIEHMLKDSGAEYMIVLDQLYPRVKQIQKKTNLKHVIVVSLGSEVTEIEENDFFFNDFLSLGTEQPPHVEIDPVEDIAMLQYTGGTTGVSKGVMLTHRNLMTNIEQIYEFMFKPIEYPDNPKIMSVLPMFHIYGLTCNVFLGFKCGCNQIILPRFDLQEVVETVKREKPFQFSGVPTMYVALNSHPKLEEYGFDQVSYFNSGGSAMPIEQLQTFEKRTNSNLCEGYGLSEASPTTHFNPPTRDRKVGSVGIPLPGLESKIIKETDHGTVEVPVGEVGELLVRGPQVMKGYWQREEETDAALKEGWLYTGDLARMDEEGYFYIVDRKKDMIIASGFNVYPREIEEILYQHPAIQEVIVVGVPDEYRGETGKAFISLKAGEKATEEDVIAFARKLLAPYKVPSFIEVRDELPKSAVGKLLRRKLRDEEINKARS</sequence>
<dbReference type="InterPro" id="IPR045851">
    <property type="entry name" value="AMP-bd_C_sf"/>
</dbReference>
<dbReference type="AlphaFoldDB" id="A0AAJ2KUL4"/>
<dbReference type="PANTHER" id="PTHR43767:SF1">
    <property type="entry name" value="NONRIBOSOMAL PEPTIDE SYNTHASE PES1 (EUROFUNG)-RELATED"/>
    <property type="match status" value="1"/>
</dbReference>
<protein>
    <submittedName>
        <fullName evidence="5">Long-chain fatty acid--CoA ligase</fullName>
    </submittedName>
</protein>
<dbReference type="InterPro" id="IPR025110">
    <property type="entry name" value="AMP-bd_C"/>
</dbReference>
<accession>A0AAJ2KUL4</accession>
<feature type="domain" description="AMP-binding enzyme C-terminal" evidence="4">
    <location>
        <begin position="454"/>
        <end position="529"/>
    </location>
</feature>
<dbReference type="SUPFAM" id="SSF56801">
    <property type="entry name" value="Acetyl-CoA synthetase-like"/>
    <property type="match status" value="1"/>
</dbReference>
<dbReference type="FunFam" id="3.30.300.30:FF:000008">
    <property type="entry name" value="2,3-dihydroxybenzoate-AMP ligase"/>
    <property type="match status" value="1"/>
</dbReference>
<evidence type="ECO:0000313" key="6">
    <source>
        <dbReference type="Proteomes" id="UP001285636"/>
    </source>
</evidence>
<evidence type="ECO:0000259" key="3">
    <source>
        <dbReference type="Pfam" id="PF00501"/>
    </source>
</evidence>
<dbReference type="InterPro" id="IPR042099">
    <property type="entry name" value="ANL_N_sf"/>
</dbReference>
<dbReference type="InterPro" id="IPR050237">
    <property type="entry name" value="ATP-dep_AMP-bd_enzyme"/>
</dbReference>
<dbReference type="Pfam" id="PF13193">
    <property type="entry name" value="AMP-binding_C"/>
    <property type="match status" value="1"/>
</dbReference>
<gene>
    <name evidence="5" type="ORF">RYX45_06355</name>
</gene>
<comment type="similarity">
    <text evidence="1">Belongs to the ATP-dependent AMP-binding enzyme family.</text>
</comment>
<keyword evidence="2 5" id="KW-0436">Ligase</keyword>
<reference evidence="5" key="1">
    <citation type="submission" date="2023-10" db="EMBL/GenBank/DDBJ databases">
        <title>Screening of Alkalihalophilus pseudofirmusBZ-TG-HK211 and Its Alleviation of Salt Stress on Rapeseed Growth.</title>
        <authorList>
            <person name="Zhao B."/>
            <person name="Guo T."/>
        </authorList>
    </citation>
    <scope>NUCLEOTIDE SEQUENCE</scope>
    <source>
        <strain evidence="5">BZ-TG-HK211</strain>
    </source>
</reference>
<organism evidence="5 6">
    <name type="scientific">Alkalihalophilus pseudofirmus</name>
    <name type="common">Bacillus pseudofirmus</name>
    <dbReference type="NCBI Taxonomy" id="79885"/>
    <lineage>
        <taxon>Bacteria</taxon>
        <taxon>Bacillati</taxon>
        <taxon>Bacillota</taxon>
        <taxon>Bacilli</taxon>
        <taxon>Bacillales</taxon>
        <taxon>Bacillaceae</taxon>
        <taxon>Alkalihalophilus</taxon>
    </lineage>
</organism>
<dbReference type="GO" id="GO:0016878">
    <property type="term" value="F:acid-thiol ligase activity"/>
    <property type="evidence" value="ECO:0007669"/>
    <property type="project" value="UniProtKB-ARBA"/>
</dbReference>
<dbReference type="CDD" id="cd05936">
    <property type="entry name" value="FC-FACS_FadD_like"/>
    <property type="match status" value="1"/>
</dbReference>
<dbReference type="PANTHER" id="PTHR43767">
    <property type="entry name" value="LONG-CHAIN-FATTY-ACID--COA LIGASE"/>
    <property type="match status" value="1"/>
</dbReference>
<dbReference type="Gene3D" id="3.30.300.30">
    <property type="match status" value="1"/>
</dbReference>
<evidence type="ECO:0000313" key="5">
    <source>
        <dbReference type="EMBL" id="MDV2884792.1"/>
    </source>
</evidence>
<evidence type="ECO:0000256" key="1">
    <source>
        <dbReference type="ARBA" id="ARBA00006432"/>
    </source>
</evidence>
<proteinExistence type="inferred from homology"/>
<dbReference type="FunFam" id="3.40.50.12780:FF:000003">
    <property type="entry name" value="Long-chain-fatty-acid--CoA ligase FadD"/>
    <property type="match status" value="1"/>
</dbReference>
<evidence type="ECO:0000256" key="2">
    <source>
        <dbReference type="ARBA" id="ARBA00022598"/>
    </source>
</evidence>